<keyword evidence="3" id="KW-1185">Reference proteome</keyword>
<dbReference type="OrthoDB" id="1692327at2759"/>
<proteinExistence type="predicted"/>
<evidence type="ECO:0000313" key="2">
    <source>
        <dbReference type="EMBL" id="PSS25974.1"/>
    </source>
</evidence>
<accession>A0A2R6RBN2</accession>
<organism evidence="2 3">
    <name type="scientific">Actinidia chinensis var. chinensis</name>
    <name type="common">Chinese soft-hair kiwi</name>
    <dbReference type="NCBI Taxonomy" id="1590841"/>
    <lineage>
        <taxon>Eukaryota</taxon>
        <taxon>Viridiplantae</taxon>
        <taxon>Streptophyta</taxon>
        <taxon>Embryophyta</taxon>
        <taxon>Tracheophyta</taxon>
        <taxon>Spermatophyta</taxon>
        <taxon>Magnoliopsida</taxon>
        <taxon>eudicotyledons</taxon>
        <taxon>Gunneridae</taxon>
        <taxon>Pentapetalae</taxon>
        <taxon>asterids</taxon>
        <taxon>Ericales</taxon>
        <taxon>Actinidiaceae</taxon>
        <taxon>Actinidia</taxon>
    </lineage>
</organism>
<reference evidence="3" key="2">
    <citation type="journal article" date="2018" name="BMC Genomics">
        <title>A manually annotated Actinidia chinensis var. chinensis (kiwifruit) genome highlights the challenges associated with draft genomes and gene prediction in plants.</title>
        <authorList>
            <person name="Pilkington S.M."/>
            <person name="Crowhurst R."/>
            <person name="Hilario E."/>
            <person name="Nardozza S."/>
            <person name="Fraser L."/>
            <person name="Peng Y."/>
            <person name="Gunaseelan K."/>
            <person name="Simpson R."/>
            <person name="Tahir J."/>
            <person name="Deroles S.C."/>
            <person name="Templeton K."/>
            <person name="Luo Z."/>
            <person name="Davy M."/>
            <person name="Cheng C."/>
            <person name="McNeilage M."/>
            <person name="Scaglione D."/>
            <person name="Liu Y."/>
            <person name="Zhang Q."/>
            <person name="Datson P."/>
            <person name="De Silva N."/>
            <person name="Gardiner S.E."/>
            <person name="Bassett H."/>
            <person name="Chagne D."/>
            <person name="McCallum J."/>
            <person name="Dzierzon H."/>
            <person name="Deng C."/>
            <person name="Wang Y.Y."/>
            <person name="Barron L."/>
            <person name="Manako K."/>
            <person name="Bowen J."/>
            <person name="Foster T.M."/>
            <person name="Erridge Z.A."/>
            <person name="Tiffin H."/>
            <person name="Waite C.N."/>
            <person name="Davies K.M."/>
            <person name="Grierson E.P."/>
            <person name="Laing W.A."/>
            <person name="Kirk R."/>
            <person name="Chen X."/>
            <person name="Wood M."/>
            <person name="Montefiori M."/>
            <person name="Brummell D.A."/>
            <person name="Schwinn K.E."/>
            <person name="Catanach A."/>
            <person name="Fullerton C."/>
            <person name="Li D."/>
            <person name="Meiyalaghan S."/>
            <person name="Nieuwenhuizen N."/>
            <person name="Read N."/>
            <person name="Prakash R."/>
            <person name="Hunter D."/>
            <person name="Zhang H."/>
            <person name="McKenzie M."/>
            <person name="Knabel M."/>
            <person name="Harris A."/>
            <person name="Allan A.C."/>
            <person name="Gleave A."/>
            <person name="Chen A."/>
            <person name="Janssen B.J."/>
            <person name="Plunkett B."/>
            <person name="Ampomah-Dwamena C."/>
            <person name="Voogd C."/>
            <person name="Leif D."/>
            <person name="Lafferty D."/>
            <person name="Souleyre E.J.F."/>
            <person name="Varkonyi-Gasic E."/>
            <person name="Gambi F."/>
            <person name="Hanley J."/>
            <person name="Yao J.L."/>
            <person name="Cheung J."/>
            <person name="David K.M."/>
            <person name="Warren B."/>
            <person name="Marsh K."/>
            <person name="Snowden K.C."/>
            <person name="Lin-Wang K."/>
            <person name="Brian L."/>
            <person name="Martinez-Sanchez M."/>
            <person name="Wang M."/>
            <person name="Ileperuma N."/>
            <person name="Macnee N."/>
            <person name="Campin R."/>
            <person name="McAtee P."/>
            <person name="Drummond R.S.M."/>
            <person name="Espley R.V."/>
            <person name="Ireland H.S."/>
            <person name="Wu R."/>
            <person name="Atkinson R.G."/>
            <person name="Karunairetnam S."/>
            <person name="Bulley S."/>
            <person name="Chunkath S."/>
            <person name="Hanley Z."/>
            <person name="Storey R."/>
            <person name="Thrimawithana A.H."/>
            <person name="Thomson S."/>
            <person name="David C."/>
            <person name="Testolin R."/>
            <person name="Huang H."/>
            <person name="Hellens R.P."/>
            <person name="Schaffer R.J."/>
        </authorList>
    </citation>
    <scope>NUCLEOTIDE SEQUENCE [LARGE SCALE GENOMIC DNA]</scope>
    <source>
        <strain evidence="3">cv. Red5</strain>
    </source>
</reference>
<evidence type="ECO:0000256" key="1">
    <source>
        <dbReference type="SAM" id="Coils"/>
    </source>
</evidence>
<feature type="coiled-coil region" evidence="1">
    <location>
        <begin position="43"/>
        <end position="80"/>
    </location>
</feature>
<name>A0A2R6RBN2_ACTCC</name>
<feature type="coiled-coil region" evidence="1">
    <location>
        <begin position="149"/>
        <end position="257"/>
    </location>
</feature>
<protein>
    <submittedName>
        <fullName evidence="2">Golgin subfamily A member 6-like protein</fullName>
    </submittedName>
</protein>
<dbReference type="AlphaFoldDB" id="A0A2R6RBN2"/>
<sequence>MFFFLCSNYYYMRCYTNGAYTLYQQVFEKLGVSVKETTERKREETRNRQIQSWEKERKNLEDKVQVIKALEKVREKHEEDRRFEWDAEKKNLEGKVQVMKALDKEREDRREWDVKKMKFEDKGKLINALGKEREKHEEDLHKWVWEGERKNLEEKLSSISDSLSEAYEESWQRWEEKVQVTEALEREREKHDADHREWDEEKKNLGEKLSSLSEEFEESRYRCEDTVRVIQVLEKKIEKHKEDRRKWDEEKKNLVEKLSSMGDLYRALSEEYLESGRRLDGKVQEIKAILEKEKVKHEDDRHNWEDEKKNLQEKIFVLRDLWRSLSGLYKVCSNKWEEKVNVEIEKHEEDCRKWEEERNQLIDKLGAATASSQRYRELLHDLDKN</sequence>
<gene>
    <name evidence="2" type="ORF">CEY00_Acc07245</name>
</gene>
<comment type="caution">
    <text evidence="2">The sequence shown here is derived from an EMBL/GenBank/DDBJ whole genome shotgun (WGS) entry which is preliminary data.</text>
</comment>
<dbReference type="Proteomes" id="UP000241394">
    <property type="component" value="Chromosome LG7"/>
</dbReference>
<feature type="coiled-coil region" evidence="1">
    <location>
        <begin position="287"/>
        <end position="364"/>
    </location>
</feature>
<dbReference type="InParanoid" id="A0A2R6RBN2"/>
<reference evidence="2 3" key="1">
    <citation type="submission" date="2017-07" db="EMBL/GenBank/DDBJ databases">
        <title>An improved, manually edited Actinidia chinensis var. chinensis (kiwifruit) genome highlights the challenges associated with draft genomes and gene prediction in plants.</title>
        <authorList>
            <person name="Pilkington S."/>
            <person name="Crowhurst R."/>
            <person name="Hilario E."/>
            <person name="Nardozza S."/>
            <person name="Fraser L."/>
            <person name="Peng Y."/>
            <person name="Gunaseelan K."/>
            <person name="Simpson R."/>
            <person name="Tahir J."/>
            <person name="Deroles S."/>
            <person name="Templeton K."/>
            <person name="Luo Z."/>
            <person name="Davy M."/>
            <person name="Cheng C."/>
            <person name="Mcneilage M."/>
            <person name="Scaglione D."/>
            <person name="Liu Y."/>
            <person name="Zhang Q."/>
            <person name="Datson P."/>
            <person name="De Silva N."/>
            <person name="Gardiner S."/>
            <person name="Bassett H."/>
            <person name="Chagne D."/>
            <person name="Mccallum J."/>
            <person name="Dzierzon H."/>
            <person name="Deng C."/>
            <person name="Wang Y.-Y."/>
            <person name="Barron N."/>
            <person name="Manako K."/>
            <person name="Bowen J."/>
            <person name="Foster T."/>
            <person name="Erridge Z."/>
            <person name="Tiffin H."/>
            <person name="Waite C."/>
            <person name="Davies K."/>
            <person name="Grierson E."/>
            <person name="Laing W."/>
            <person name="Kirk R."/>
            <person name="Chen X."/>
            <person name="Wood M."/>
            <person name="Montefiori M."/>
            <person name="Brummell D."/>
            <person name="Schwinn K."/>
            <person name="Catanach A."/>
            <person name="Fullerton C."/>
            <person name="Li D."/>
            <person name="Meiyalaghan S."/>
            <person name="Nieuwenhuizen N."/>
            <person name="Read N."/>
            <person name="Prakash R."/>
            <person name="Hunter D."/>
            <person name="Zhang H."/>
            <person name="Mckenzie M."/>
            <person name="Knabel M."/>
            <person name="Harris A."/>
            <person name="Allan A."/>
            <person name="Chen A."/>
            <person name="Janssen B."/>
            <person name="Plunkett B."/>
            <person name="Dwamena C."/>
            <person name="Voogd C."/>
            <person name="Leif D."/>
            <person name="Lafferty D."/>
            <person name="Souleyre E."/>
            <person name="Varkonyi-Gasic E."/>
            <person name="Gambi F."/>
            <person name="Hanley J."/>
            <person name="Yao J.-L."/>
            <person name="Cheung J."/>
            <person name="David K."/>
            <person name="Warren B."/>
            <person name="Marsh K."/>
            <person name="Snowden K."/>
            <person name="Lin-Wang K."/>
            <person name="Brian L."/>
            <person name="Martinez-Sanchez M."/>
            <person name="Wang M."/>
            <person name="Ileperuma N."/>
            <person name="Macnee N."/>
            <person name="Campin R."/>
            <person name="Mcatee P."/>
            <person name="Drummond R."/>
            <person name="Espley R."/>
            <person name="Ireland H."/>
            <person name="Wu R."/>
            <person name="Atkinson R."/>
            <person name="Karunairetnam S."/>
            <person name="Bulley S."/>
            <person name="Chunkath S."/>
            <person name="Hanley Z."/>
            <person name="Storey R."/>
            <person name="Thrimawithana A."/>
            <person name="Thomson S."/>
            <person name="David C."/>
            <person name="Testolin R."/>
        </authorList>
    </citation>
    <scope>NUCLEOTIDE SEQUENCE [LARGE SCALE GENOMIC DNA]</scope>
    <source>
        <strain evidence="3">cv. Red5</strain>
        <tissue evidence="2">Young leaf</tissue>
    </source>
</reference>
<dbReference type="EMBL" id="NKQK01000007">
    <property type="protein sequence ID" value="PSS25974.1"/>
    <property type="molecule type" value="Genomic_DNA"/>
</dbReference>
<keyword evidence="1" id="KW-0175">Coiled coil</keyword>
<evidence type="ECO:0000313" key="3">
    <source>
        <dbReference type="Proteomes" id="UP000241394"/>
    </source>
</evidence>
<dbReference type="Gramene" id="PSS25974">
    <property type="protein sequence ID" value="PSS25974"/>
    <property type="gene ID" value="CEY00_Acc07245"/>
</dbReference>